<evidence type="ECO:0000313" key="2">
    <source>
        <dbReference type="Proteomes" id="UP000177967"/>
    </source>
</evidence>
<dbReference type="PANTHER" id="PTHR42967">
    <property type="entry name" value="METAL DEPENDENT HYDROLASE"/>
    <property type="match status" value="1"/>
</dbReference>
<dbReference type="Proteomes" id="UP000177967">
    <property type="component" value="Unassembled WGS sequence"/>
</dbReference>
<dbReference type="Gene3D" id="3.60.15.10">
    <property type="entry name" value="Ribonuclease Z/Hydroxyacylglutathione hydrolase-like"/>
    <property type="match status" value="1"/>
</dbReference>
<name>A0A1G1UXB1_9BACT</name>
<accession>A0A1G1UXB1</accession>
<proteinExistence type="predicted"/>
<organism evidence="1 2">
    <name type="scientific">Candidatus Blackburnbacteria bacterium RIFCSPHIGHO2_01_FULL_43_15b</name>
    <dbReference type="NCBI Taxonomy" id="1797513"/>
    <lineage>
        <taxon>Bacteria</taxon>
        <taxon>Candidatus Blackburniibacteriota</taxon>
    </lineage>
</organism>
<dbReference type="EMBL" id="MHBW01000035">
    <property type="protein sequence ID" value="OGY07792.1"/>
    <property type="molecule type" value="Genomic_DNA"/>
</dbReference>
<dbReference type="PANTHER" id="PTHR42967:SF1">
    <property type="entry name" value="MBL FOLD METALLO-HYDROLASE"/>
    <property type="match status" value="1"/>
</dbReference>
<dbReference type="InterPro" id="IPR036866">
    <property type="entry name" value="RibonucZ/Hydroxyglut_hydro"/>
</dbReference>
<gene>
    <name evidence="1" type="ORF">A2782_01465</name>
</gene>
<dbReference type="AlphaFoldDB" id="A0A1G1UXB1"/>
<dbReference type="Pfam" id="PF13483">
    <property type="entry name" value="Lactamase_B_3"/>
    <property type="match status" value="1"/>
</dbReference>
<dbReference type="STRING" id="1797513.A2782_01465"/>
<sequence>MDITWLGHSSFRIKGKNASVVTDPFDSSTGLKFPKVEADIVTVSHDHQDHNRADFVGGSPKIISGPGEYEIKEVSVFGIPTFHDSKNGQERGNNTVYIISMDGMHVCQLGDLGHKLTQDQLGEIGNIDILFVPVGGVYTIDAQVAVEVVTAIEPKVIIPMHYKVSGLKYELADVADFVKEIGMEPMRTDKYSVTSDKLPEERQLVVLEIKN</sequence>
<protein>
    <submittedName>
        <fullName evidence="1">Lactamase</fullName>
    </submittedName>
</protein>
<comment type="caution">
    <text evidence="1">The sequence shown here is derived from an EMBL/GenBank/DDBJ whole genome shotgun (WGS) entry which is preliminary data.</text>
</comment>
<reference evidence="1 2" key="1">
    <citation type="journal article" date="2016" name="Nat. Commun.">
        <title>Thousands of microbial genomes shed light on interconnected biogeochemical processes in an aquifer system.</title>
        <authorList>
            <person name="Anantharaman K."/>
            <person name="Brown C.T."/>
            <person name="Hug L.A."/>
            <person name="Sharon I."/>
            <person name="Castelle C.J."/>
            <person name="Probst A.J."/>
            <person name="Thomas B.C."/>
            <person name="Singh A."/>
            <person name="Wilkins M.J."/>
            <person name="Karaoz U."/>
            <person name="Brodie E.L."/>
            <person name="Williams K.H."/>
            <person name="Hubbard S.S."/>
            <person name="Banfield J.F."/>
        </authorList>
    </citation>
    <scope>NUCLEOTIDE SEQUENCE [LARGE SCALE GENOMIC DNA]</scope>
</reference>
<evidence type="ECO:0000313" key="1">
    <source>
        <dbReference type="EMBL" id="OGY07792.1"/>
    </source>
</evidence>
<dbReference type="SUPFAM" id="SSF56281">
    <property type="entry name" value="Metallo-hydrolase/oxidoreductase"/>
    <property type="match status" value="1"/>
</dbReference>